<proteinExistence type="predicted"/>
<feature type="region of interest" description="Disordered" evidence="1">
    <location>
        <begin position="167"/>
        <end position="235"/>
    </location>
</feature>
<dbReference type="Proteomes" id="UP000076858">
    <property type="component" value="Unassembled WGS sequence"/>
</dbReference>
<accession>A0A164KA40</accession>
<evidence type="ECO:0000256" key="1">
    <source>
        <dbReference type="SAM" id="MobiDB-lite"/>
    </source>
</evidence>
<sequence>MLAVRCPLSFLYYYLRAEWCLAPNPGVRRKQKKKKKLTEGQKRRRNRYNYEKERRKREAAAAAALTATIPDAPERSVVFTSTDLPLRPIATVGPSVNLPTLPAGPSTAPDPPQPAKKNRNPNSQKVSCSNCHSANHFPSEEDRARKFIQRRRERELEQVARQRAIEERRAREAKEREEKERGRRESKREEKDPKERRERGRKERAERKKQNLHGKVKFMLPIRKEKEETVAEREERRAKERCERLKIAEAAKKKQEEEEVKERMRMEIHFVD</sequence>
<feature type="compositionally biased region" description="Basic residues" evidence="1">
    <location>
        <begin position="27"/>
        <end position="47"/>
    </location>
</feature>
<feature type="compositionally biased region" description="Basic and acidic residues" evidence="1">
    <location>
        <begin position="222"/>
        <end position="235"/>
    </location>
</feature>
<evidence type="ECO:0000313" key="2">
    <source>
        <dbReference type="EMBL" id="KZS03090.1"/>
    </source>
</evidence>
<name>A0A164KA40_9CRUS</name>
<feature type="region of interest" description="Disordered" evidence="1">
    <location>
        <begin position="27"/>
        <end position="55"/>
    </location>
</feature>
<feature type="compositionally biased region" description="Polar residues" evidence="1">
    <location>
        <begin position="120"/>
        <end position="133"/>
    </location>
</feature>
<dbReference type="EMBL" id="LRGB01003352">
    <property type="protein sequence ID" value="KZS03090.1"/>
    <property type="molecule type" value="Genomic_DNA"/>
</dbReference>
<keyword evidence="3" id="KW-1185">Reference proteome</keyword>
<dbReference type="AlphaFoldDB" id="A0A164KA40"/>
<feature type="compositionally biased region" description="Basic and acidic residues" evidence="1">
    <location>
        <begin position="167"/>
        <end position="209"/>
    </location>
</feature>
<protein>
    <submittedName>
        <fullName evidence="2">Uncharacterized protein</fullName>
    </submittedName>
</protein>
<gene>
    <name evidence="2" type="ORF">APZ42_034271</name>
</gene>
<feature type="region of interest" description="Disordered" evidence="1">
    <location>
        <begin position="88"/>
        <end position="143"/>
    </location>
</feature>
<organism evidence="2 3">
    <name type="scientific">Daphnia magna</name>
    <dbReference type="NCBI Taxonomy" id="35525"/>
    <lineage>
        <taxon>Eukaryota</taxon>
        <taxon>Metazoa</taxon>
        <taxon>Ecdysozoa</taxon>
        <taxon>Arthropoda</taxon>
        <taxon>Crustacea</taxon>
        <taxon>Branchiopoda</taxon>
        <taxon>Diplostraca</taxon>
        <taxon>Cladocera</taxon>
        <taxon>Anomopoda</taxon>
        <taxon>Daphniidae</taxon>
        <taxon>Daphnia</taxon>
    </lineage>
</organism>
<reference evidence="2 3" key="1">
    <citation type="submission" date="2016-03" db="EMBL/GenBank/DDBJ databases">
        <title>EvidentialGene: Evidence-directed Construction of Genes on Genomes.</title>
        <authorList>
            <person name="Gilbert D.G."/>
            <person name="Choi J.-H."/>
            <person name="Mockaitis K."/>
            <person name="Colbourne J."/>
            <person name="Pfrender M."/>
        </authorList>
    </citation>
    <scope>NUCLEOTIDE SEQUENCE [LARGE SCALE GENOMIC DNA]</scope>
    <source>
        <strain evidence="2 3">Xinb3</strain>
        <tissue evidence="2">Complete organism</tissue>
    </source>
</reference>
<evidence type="ECO:0000313" key="3">
    <source>
        <dbReference type="Proteomes" id="UP000076858"/>
    </source>
</evidence>
<comment type="caution">
    <text evidence="2">The sequence shown here is derived from an EMBL/GenBank/DDBJ whole genome shotgun (WGS) entry which is preliminary data.</text>
</comment>